<feature type="region of interest" description="Disordered" evidence="1">
    <location>
        <begin position="46"/>
        <end position="67"/>
    </location>
</feature>
<reference evidence="2 3" key="2">
    <citation type="journal article" date="2013" name="Plant Cell Physiol.">
        <title>Rice Annotation Project Database (RAP-DB): an integrative and interactive database for rice genomics.</title>
        <authorList>
            <person name="Sakai H."/>
            <person name="Lee S.S."/>
            <person name="Tanaka T."/>
            <person name="Numa H."/>
            <person name="Kim J."/>
            <person name="Kawahara Y."/>
            <person name="Wakimoto H."/>
            <person name="Yang C.C."/>
            <person name="Iwamoto M."/>
            <person name="Abe T."/>
            <person name="Yamada Y."/>
            <person name="Muto A."/>
            <person name="Inokuchi H."/>
            <person name="Ikemura T."/>
            <person name="Matsumoto T."/>
            <person name="Sasaki T."/>
            <person name="Itoh T."/>
        </authorList>
    </citation>
    <scope>NUCLEOTIDE SEQUENCE [LARGE SCALE GENOMIC DNA]</scope>
    <source>
        <strain evidence="3">cv. Nipponbare</strain>
    </source>
</reference>
<sequence>MLLLPPSPLTTHAIIGDPSYPFSAMGSLPLHNIYVLGDSTVPEVDQPVGEEDHRHISRSSLPVTPVGDHRRFTERSASSVISSMWEVTIGAVQKLEKLERRCLESRWQTQSLRRP</sequence>
<evidence type="ECO:0000256" key="1">
    <source>
        <dbReference type="SAM" id="MobiDB-lite"/>
    </source>
</evidence>
<keyword evidence="3" id="KW-1185">Reference proteome</keyword>
<dbReference type="Proteomes" id="UP000059680">
    <property type="component" value="Chromosome 8"/>
</dbReference>
<organism evidence="2 3">
    <name type="scientific">Oryza sativa subsp. japonica</name>
    <name type="common">Rice</name>
    <dbReference type="NCBI Taxonomy" id="39947"/>
    <lineage>
        <taxon>Eukaryota</taxon>
        <taxon>Viridiplantae</taxon>
        <taxon>Streptophyta</taxon>
        <taxon>Embryophyta</taxon>
        <taxon>Tracheophyta</taxon>
        <taxon>Spermatophyta</taxon>
        <taxon>Magnoliopsida</taxon>
        <taxon>Liliopsida</taxon>
        <taxon>Poales</taxon>
        <taxon>Poaceae</taxon>
        <taxon>BOP clade</taxon>
        <taxon>Oryzoideae</taxon>
        <taxon>Oryzeae</taxon>
        <taxon>Oryzinae</taxon>
        <taxon>Oryza</taxon>
        <taxon>Oryza sativa</taxon>
    </lineage>
</organism>
<dbReference type="PaxDb" id="39947-A0A0P0XGN8"/>
<accession>A0A0P0XGN8</accession>
<protein>
    <submittedName>
        <fullName evidence="2">Os08g0467451 protein</fullName>
    </submittedName>
</protein>
<reference evidence="3" key="1">
    <citation type="journal article" date="2005" name="Nature">
        <title>The map-based sequence of the rice genome.</title>
        <authorList>
            <consortium name="International rice genome sequencing project (IRGSP)"/>
            <person name="Matsumoto T."/>
            <person name="Wu J."/>
            <person name="Kanamori H."/>
            <person name="Katayose Y."/>
            <person name="Fujisawa M."/>
            <person name="Namiki N."/>
            <person name="Mizuno H."/>
            <person name="Yamamoto K."/>
            <person name="Antonio B.A."/>
            <person name="Baba T."/>
            <person name="Sakata K."/>
            <person name="Nagamura Y."/>
            <person name="Aoki H."/>
            <person name="Arikawa K."/>
            <person name="Arita K."/>
            <person name="Bito T."/>
            <person name="Chiden Y."/>
            <person name="Fujitsuka N."/>
            <person name="Fukunaka R."/>
            <person name="Hamada M."/>
            <person name="Harada C."/>
            <person name="Hayashi A."/>
            <person name="Hijishita S."/>
            <person name="Honda M."/>
            <person name="Hosokawa S."/>
            <person name="Ichikawa Y."/>
            <person name="Idonuma A."/>
            <person name="Iijima M."/>
            <person name="Ikeda M."/>
            <person name="Ikeno M."/>
            <person name="Ito K."/>
            <person name="Ito S."/>
            <person name="Ito T."/>
            <person name="Ito Y."/>
            <person name="Ito Y."/>
            <person name="Iwabuchi A."/>
            <person name="Kamiya K."/>
            <person name="Karasawa W."/>
            <person name="Kurita K."/>
            <person name="Katagiri S."/>
            <person name="Kikuta A."/>
            <person name="Kobayashi H."/>
            <person name="Kobayashi N."/>
            <person name="Machita K."/>
            <person name="Maehara T."/>
            <person name="Masukawa M."/>
            <person name="Mizubayashi T."/>
            <person name="Mukai Y."/>
            <person name="Nagasaki H."/>
            <person name="Nagata Y."/>
            <person name="Naito S."/>
            <person name="Nakashima M."/>
            <person name="Nakama Y."/>
            <person name="Nakamichi Y."/>
            <person name="Nakamura M."/>
            <person name="Meguro A."/>
            <person name="Negishi M."/>
            <person name="Ohta I."/>
            <person name="Ohta T."/>
            <person name="Okamoto M."/>
            <person name="Ono N."/>
            <person name="Saji S."/>
            <person name="Sakaguchi M."/>
            <person name="Sakai K."/>
            <person name="Shibata M."/>
            <person name="Shimokawa T."/>
            <person name="Song J."/>
            <person name="Takazaki Y."/>
            <person name="Terasawa K."/>
            <person name="Tsugane M."/>
            <person name="Tsuji K."/>
            <person name="Ueda S."/>
            <person name="Waki K."/>
            <person name="Yamagata H."/>
            <person name="Yamamoto M."/>
            <person name="Yamamoto S."/>
            <person name="Yamane H."/>
            <person name="Yoshiki S."/>
            <person name="Yoshihara R."/>
            <person name="Yukawa K."/>
            <person name="Zhong H."/>
            <person name="Yano M."/>
            <person name="Yuan Q."/>
            <person name="Ouyang S."/>
            <person name="Liu J."/>
            <person name="Jones K.M."/>
            <person name="Gansberger K."/>
            <person name="Moffat K."/>
            <person name="Hill J."/>
            <person name="Bera J."/>
            <person name="Fadrosh D."/>
            <person name="Jin S."/>
            <person name="Johri S."/>
            <person name="Kim M."/>
            <person name="Overton L."/>
            <person name="Reardon M."/>
            <person name="Tsitrin T."/>
            <person name="Vuong H."/>
            <person name="Weaver B."/>
            <person name="Ciecko A."/>
            <person name="Tallon L."/>
            <person name="Jackson J."/>
            <person name="Pai G."/>
            <person name="Aken S.V."/>
            <person name="Utterback T."/>
            <person name="Reidmuller S."/>
            <person name="Feldblyum T."/>
            <person name="Hsiao J."/>
            <person name="Zismann V."/>
            <person name="Iobst S."/>
            <person name="de Vazeille A.R."/>
            <person name="Buell C.R."/>
            <person name="Ying K."/>
            <person name="Li Y."/>
            <person name="Lu T."/>
            <person name="Huang Y."/>
            <person name="Zhao Q."/>
            <person name="Feng Q."/>
            <person name="Zhang L."/>
            <person name="Zhu J."/>
            <person name="Weng Q."/>
            <person name="Mu J."/>
            <person name="Lu Y."/>
            <person name="Fan D."/>
            <person name="Liu Y."/>
            <person name="Guan J."/>
            <person name="Zhang Y."/>
            <person name="Yu S."/>
            <person name="Liu X."/>
            <person name="Zhang Y."/>
            <person name="Hong G."/>
            <person name="Han B."/>
            <person name="Choisne N."/>
            <person name="Demange N."/>
            <person name="Orjeda G."/>
            <person name="Samain S."/>
            <person name="Cattolico L."/>
            <person name="Pelletier E."/>
            <person name="Couloux A."/>
            <person name="Segurens B."/>
            <person name="Wincker P."/>
            <person name="D'Hont A."/>
            <person name="Scarpelli C."/>
            <person name="Weissenbach J."/>
            <person name="Salanoubat M."/>
            <person name="Quetier F."/>
            <person name="Yu Y."/>
            <person name="Kim H.R."/>
            <person name="Rambo T."/>
            <person name="Currie J."/>
            <person name="Collura K."/>
            <person name="Luo M."/>
            <person name="Yang T."/>
            <person name="Ammiraju J.S.S."/>
            <person name="Engler F."/>
            <person name="Soderlund C."/>
            <person name="Wing R.A."/>
            <person name="Palmer L.E."/>
            <person name="de la Bastide M."/>
            <person name="Spiegel L."/>
            <person name="Nascimento L."/>
            <person name="Zutavern T."/>
            <person name="O'Shaughnessy A."/>
            <person name="Dike S."/>
            <person name="Dedhia N."/>
            <person name="Preston R."/>
            <person name="Balija V."/>
            <person name="McCombie W.R."/>
            <person name="Chow T."/>
            <person name="Chen H."/>
            <person name="Chung M."/>
            <person name="Chen C."/>
            <person name="Shaw J."/>
            <person name="Wu H."/>
            <person name="Hsiao K."/>
            <person name="Chao Y."/>
            <person name="Chu M."/>
            <person name="Cheng C."/>
            <person name="Hour A."/>
            <person name="Lee P."/>
            <person name="Lin S."/>
            <person name="Lin Y."/>
            <person name="Liou J."/>
            <person name="Liu S."/>
            <person name="Hsing Y."/>
            <person name="Raghuvanshi S."/>
            <person name="Mohanty A."/>
            <person name="Bharti A.K."/>
            <person name="Gaur A."/>
            <person name="Gupta V."/>
            <person name="Kumar D."/>
            <person name="Ravi V."/>
            <person name="Vij S."/>
            <person name="Kapur A."/>
            <person name="Khurana P."/>
            <person name="Khurana P."/>
            <person name="Khurana J.P."/>
            <person name="Tyagi A.K."/>
            <person name="Gaikwad K."/>
            <person name="Singh A."/>
            <person name="Dalal V."/>
            <person name="Srivastava S."/>
            <person name="Dixit A."/>
            <person name="Pal A.K."/>
            <person name="Ghazi I.A."/>
            <person name="Yadav M."/>
            <person name="Pandit A."/>
            <person name="Bhargava A."/>
            <person name="Sureshbabu K."/>
            <person name="Batra K."/>
            <person name="Sharma T.R."/>
            <person name="Mohapatra T."/>
            <person name="Singh N.K."/>
            <person name="Messing J."/>
            <person name="Nelson A.B."/>
            <person name="Fuks G."/>
            <person name="Kavchok S."/>
            <person name="Keizer G."/>
            <person name="Linton E."/>
            <person name="Llaca V."/>
            <person name="Song R."/>
            <person name="Tanyolac B."/>
            <person name="Young S."/>
            <person name="Ho-Il K."/>
            <person name="Hahn J.H."/>
            <person name="Sangsakoo G."/>
            <person name="Vanavichit A."/>
            <person name="de Mattos Luiz.A.T."/>
            <person name="Zimmer P.D."/>
            <person name="Malone G."/>
            <person name="Dellagostin O."/>
            <person name="de Oliveira A.C."/>
            <person name="Bevan M."/>
            <person name="Bancroft I."/>
            <person name="Minx P."/>
            <person name="Cordum H."/>
            <person name="Wilson R."/>
            <person name="Cheng Z."/>
            <person name="Jin W."/>
            <person name="Jiang J."/>
            <person name="Leong S.A."/>
            <person name="Iwama H."/>
            <person name="Gojobori T."/>
            <person name="Itoh T."/>
            <person name="Niimura Y."/>
            <person name="Fujii Y."/>
            <person name="Habara T."/>
            <person name="Sakai H."/>
            <person name="Sato Y."/>
            <person name="Wilson G."/>
            <person name="Kumar K."/>
            <person name="McCouch S."/>
            <person name="Juretic N."/>
            <person name="Hoen D."/>
            <person name="Wright S."/>
            <person name="Bruskiewich R."/>
            <person name="Bureau T."/>
            <person name="Miyao A."/>
            <person name="Hirochika H."/>
            <person name="Nishikawa T."/>
            <person name="Kadowaki K."/>
            <person name="Sugiura M."/>
            <person name="Burr B."/>
            <person name="Sasaki T."/>
        </authorList>
    </citation>
    <scope>NUCLEOTIDE SEQUENCE [LARGE SCALE GENOMIC DNA]</scope>
    <source>
        <strain evidence="3">cv. Nipponbare</strain>
    </source>
</reference>
<dbReference type="EMBL" id="AP014964">
    <property type="protein sequence ID" value="BAT05808.1"/>
    <property type="molecule type" value="Genomic_DNA"/>
</dbReference>
<dbReference type="AlphaFoldDB" id="A0A0P0XGN8"/>
<reference evidence="2 3" key="3">
    <citation type="journal article" date="2013" name="Rice">
        <title>Improvement of the Oryza sativa Nipponbare reference genome using next generation sequence and optical map data.</title>
        <authorList>
            <person name="Kawahara Y."/>
            <person name="de la Bastide M."/>
            <person name="Hamilton J.P."/>
            <person name="Kanamori H."/>
            <person name="McCombie W.R."/>
            <person name="Ouyang S."/>
            <person name="Schwartz D.C."/>
            <person name="Tanaka T."/>
            <person name="Wu J."/>
            <person name="Zhou S."/>
            <person name="Childs K.L."/>
            <person name="Davidson R.M."/>
            <person name="Lin H."/>
            <person name="Quesada-Ocampo L."/>
            <person name="Vaillancourt B."/>
            <person name="Sakai H."/>
            <person name="Lee S.S."/>
            <person name="Kim J."/>
            <person name="Numa H."/>
            <person name="Itoh T."/>
            <person name="Buell C.R."/>
            <person name="Matsumoto T."/>
        </authorList>
    </citation>
    <scope>NUCLEOTIDE SEQUENCE [LARGE SCALE GENOMIC DNA]</scope>
    <source>
        <strain evidence="3">cv. Nipponbare</strain>
    </source>
</reference>
<evidence type="ECO:0000313" key="3">
    <source>
        <dbReference type="Proteomes" id="UP000059680"/>
    </source>
</evidence>
<gene>
    <name evidence="2" type="ordered locus">Os08g0467451</name>
    <name evidence="2" type="ORF">OSNPB_080467451</name>
</gene>
<dbReference type="InParanoid" id="A0A0P0XGN8"/>
<proteinExistence type="predicted"/>
<name>A0A0P0XGN8_ORYSJ</name>
<evidence type="ECO:0000313" key="2">
    <source>
        <dbReference type="EMBL" id="BAT05808.1"/>
    </source>
</evidence>